<dbReference type="EMBL" id="BMNY01000001">
    <property type="protein sequence ID" value="GGM74260.1"/>
    <property type="molecule type" value="Genomic_DNA"/>
</dbReference>
<evidence type="ECO:0000256" key="1">
    <source>
        <dbReference type="ARBA" id="ARBA00004786"/>
    </source>
</evidence>
<dbReference type="Pfam" id="PF00171">
    <property type="entry name" value="Aldedh"/>
    <property type="match status" value="1"/>
</dbReference>
<dbReference type="InterPro" id="IPR050485">
    <property type="entry name" value="Proline_metab_enzyme"/>
</dbReference>
<comment type="catalytic activity">
    <reaction evidence="5">
        <text>L-glutamate 5-semialdehyde + NAD(+) + H2O = L-glutamate + NADH + 2 H(+)</text>
        <dbReference type="Rhea" id="RHEA:30235"/>
        <dbReference type="ChEBI" id="CHEBI:15377"/>
        <dbReference type="ChEBI" id="CHEBI:15378"/>
        <dbReference type="ChEBI" id="CHEBI:29985"/>
        <dbReference type="ChEBI" id="CHEBI:57540"/>
        <dbReference type="ChEBI" id="CHEBI:57945"/>
        <dbReference type="ChEBI" id="CHEBI:58066"/>
        <dbReference type="EC" id="1.2.1.88"/>
    </reaction>
</comment>
<dbReference type="InterPro" id="IPR016162">
    <property type="entry name" value="Ald_DH_N"/>
</dbReference>
<name>A0AA37BRZ2_9ARCH</name>
<evidence type="ECO:0000256" key="2">
    <source>
        <dbReference type="ARBA" id="ARBA00012884"/>
    </source>
</evidence>
<dbReference type="InterPro" id="IPR015590">
    <property type="entry name" value="Aldehyde_DH_dom"/>
</dbReference>
<keyword evidence="4" id="KW-0520">NAD</keyword>
<sequence length="522" mass="58493">MPFENETTFVRMQKQGREAEFHERYERALEDVRRYFGKEYPNIVVRDITEERKIKDVSPIDGSEIATFQLASKESVGEALDVLNRNYRSWYWKGYVHRAMTFLRAAEMLSERKFEFAALLTYENGKNRTEAMADVDEGIDFMRYYALNLIENQGFNRFTGRGYDNEESMSYMKPYGVFAVIAPFNFFAITVGMTTGPLITGNAVVLKPSSDIPLASYLFVRLLHEAGVPKEVLAFLSGSGGVVGTALVEDPRIGGLVFTGSKDVGMKLFHKISEKVPKPAITEMGGKDCVVVTNRANLDKAVQGVIRAAFGYAGQKCSAASLVFVQSGVYDRFLDMLVKEASKIKPDDPRKKETFLNPVVNRDAFEKYRNLIPTLQKEGRVLTGARVEERPGFYVHPTIVADLSDDAYTVRNELFLPILGVLKFSTLEEAVRRINSLDYGLTGGIFSEDPEEVRYYFENIDVGVVYANRARGASTGAMVGSQPFVGWKLSGSTGKGTGSYYYLQQFLREQAVTVAHPEDIHP</sequence>
<evidence type="ECO:0000256" key="5">
    <source>
        <dbReference type="ARBA" id="ARBA00048142"/>
    </source>
</evidence>
<dbReference type="InterPro" id="IPR016161">
    <property type="entry name" value="Ald_DH/histidinol_DH"/>
</dbReference>
<dbReference type="PANTHER" id="PTHR42862:SF1">
    <property type="entry name" value="DELTA-1-PYRROLINE-5-CARBOXYLATE DEHYDROGENASE 2, ISOFORM A-RELATED"/>
    <property type="match status" value="1"/>
</dbReference>
<dbReference type="EC" id="1.2.1.88" evidence="2"/>
<dbReference type="InterPro" id="IPR016163">
    <property type="entry name" value="Ald_DH_C"/>
</dbReference>
<dbReference type="PROSITE" id="PS00070">
    <property type="entry name" value="ALDEHYDE_DEHYDR_CYS"/>
    <property type="match status" value="1"/>
</dbReference>
<reference evidence="7" key="2">
    <citation type="submission" date="2022-09" db="EMBL/GenBank/DDBJ databases">
        <authorList>
            <person name="Sun Q."/>
            <person name="Ohkuma M."/>
        </authorList>
    </citation>
    <scope>NUCLEOTIDE SEQUENCE</scope>
    <source>
        <strain evidence="7">JCM 13583</strain>
    </source>
</reference>
<dbReference type="Proteomes" id="UP000632195">
    <property type="component" value="Unassembled WGS sequence"/>
</dbReference>
<dbReference type="InterPro" id="IPR016160">
    <property type="entry name" value="Ald_DH_CS_CYS"/>
</dbReference>
<dbReference type="GO" id="GO:0009898">
    <property type="term" value="C:cytoplasmic side of plasma membrane"/>
    <property type="evidence" value="ECO:0007669"/>
    <property type="project" value="TreeGrafter"/>
</dbReference>
<evidence type="ECO:0000256" key="4">
    <source>
        <dbReference type="ARBA" id="ARBA00023027"/>
    </source>
</evidence>
<dbReference type="PANTHER" id="PTHR42862">
    <property type="entry name" value="DELTA-1-PYRROLINE-5-CARBOXYLATE DEHYDROGENASE 1, ISOFORM A-RELATED"/>
    <property type="match status" value="1"/>
</dbReference>
<accession>A0AA37BRZ2</accession>
<comment type="pathway">
    <text evidence="1">Amino-acid degradation; L-proline degradation into L-glutamate; L-glutamate from L-proline: step 2/2.</text>
</comment>
<organism evidence="7 8">
    <name type="scientific">Thermogymnomonas acidicola</name>
    <dbReference type="NCBI Taxonomy" id="399579"/>
    <lineage>
        <taxon>Archaea</taxon>
        <taxon>Methanobacteriati</taxon>
        <taxon>Thermoplasmatota</taxon>
        <taxon>Thermoplasmata</taxon>
        <taxon>Thermoplasmatales</taxon>
        <taxon>Thermogymnomonas</taxon>
    </lineage>
</organism>
<dbReference type="FunFam" id="3.40.309.10:FF:000005">
    <property type="entry name" value="1-pyrroline-5-carboxylate dehydrogenase 1"/>
    <property type="match status" value="1"/>
</dbReference>
<evidence type="ECO:0000313" key="7">
    <source>
        <dbReference type="EMBL" id="GGM74260.1"/>
    </source>
</evidence>
<feature type="domain" description="Aldehyde dehydrogenase" evidence="6">
    <location>
        <begin position="51"/>
        <end position="511"/>
    </location>
</feature>
<proteinExistence type="predicted"/>
<reference evidence="7" key="1">
    <citation type="journal article" date="2014" name="Int. J. Syst. Evol. Microbiol.">
        <title>Complete genome sequence of Corynebacterium casei LMG S-19264T (=DSM 44701T), isolated from a smear-ripened cheese.</title>
        <authorList>
            <consortium name="US DOE Joint Genome Institute (JGI-PGF)"/>
            <person name="Walter F."/>
            <person name="Albersmeier A."/>
            <person name="Kalinowski J."/>
            <person name="Ruckert C."/>
        </authorList>
    </citation>
    <scope>NUCLEOTIDE SEQUENCE</scope>
    <source>
        <strain evidence="7">JCM 13583</strain>
    </source>
</reference>
<dbReference type="RefSeq" id="WP_188680876.1">
    <property type="nucleotide sequence ID" value="NZ_BMNY01000001.1"/>
</dbReference>
<dbReference type="GO" id="GO:0003842">
    <property type="term" value="F:L-glutamate gamma-semialdehyde dehydrogenase activity"/>
    <property type="evidence" value="ECO:0007669"/>
    <property type="project" value="UniProtKB-EC"/>
</dbReference>
<evidence type="ECO:0000313" key="8">
    <source>
        <dbReference type="Proteomes" id="UP000632195"/>
    </source>
</evidence>
<dbReference type="Gene3D" id="3.40.309.10">
    <property type="entry name" value="Aldehyde Dehydrogenase, Chain A, domain 2"/>
    <property type="match status" value="1"/>
</dbReference>
<keyword evidence="8" id="KW-1185">Reference proteome</keyword>
<comment type="caution">
    <text evidence="7">The sequence shown here is derived from an EMBL/GenBank/DDBJ whole genome shotgun (WGS) entry which is preliminary data.</text>
</comment>
<evidence type="ECO:0000256" key="3">
    <source>
        <dbReference type="ARBA" id="ARBA00023002"/>
    </source>
</evidence>
<protein>
    <recommendedName>
        <fullName evidence="2">L-glutamate gamma-semialdehyde dehydrogenase</fullName>
        <ecNumber evidence="2">1.2.1.88</ecNumber>
    </recommendedName>
</protein>
<dbReference type="GO" id="GO:0010133">
    <property type="term" value="P:L-proline catabolic process to L-glutamate"/>
    <property type="evidence" value="ECO:0007669"/>
    <property type="project" value="TreeGrafter"/>
</dbReference>
<evidence type="ECO:0000259" key="6">
    <source>
        <dbReference type="Pfam" id="PF00171"/>
    </source>
</evidence>
<dbReference type="SUPFAM" id="SSF53720">
    <property type="entry name" value="ALDH-like"/>
    <property type="match status" value="1"/>
</dbReference>
<dbReference type="AlphaFoldDB" id="A0AA37BRZ2"/>
<gene>
    <name evidence="7" type="primary">putC</name>
    <name evidence="7" type="ORF">GCM10007108_10270</name>
</gene>
<dbReference type="Gene3D" id="3.40.605.10">
    <property type="entry name" value="Aldehyde Dehydrogenase, Chain A, domain 1"/>
    <property type="match status" value="1"/>
</dbReference>
<keyword evidence="3" id="KW-0560">Oxidoreductase</keyword>